<dbReference type="Proteomes" id="UP000626092">
    <property type="component" value="Unassembled WGS sequence"/>
</dbReference>
<protein>
    <submittedName>
        <fullName evidence="2">Uncharacterized protein</fullName>
    </submittedName>
</protein>
<evidence type="ECO:0000256" key="1">
    <source>
        <dbReference type="SAM" id="MobiDB-lite"/>
    </source>
</evidence>
<sequence>MCYEAKCSKCGKTSWGGCGLHVRSVYNRIPEGQHCQCKGWPGVKTGGEGSGTGVKTGGEGSATAANGGDGSTPSWGCTIL</sequence>
<dbReference type="PANTHER" id="PTHR34724:SF4">
    <property type="entry name" value="EXPRESSED PROTEIN"/>
    <property type="match status" value="1"/>
</dbReference>
<evidence type="ECO:0000313" key="3">
    <source>
        <dbReference type="Proteomes" id="UP000626092"/>
    </source>
</evidence>
<proteinExistence type="predicted"/>
<dbReference type="OrthoDB" id="88410at2759"/>
<organism evidence="2 3">
    <name type="scientific">Rhododendron simsii</name>
    <name type="common">Sims's rhododendron</name>
    <dbReference type="NCBI Taxonomy" id="118357"/>
    <lineage>
        <taxon>Eukaryota</taxon>
        <taxon>Viridiplantae</taxon>
        <taxon>Streptophyta</taxon>
        <taxon>Embryophyta</taxon>
        <taxon>Tracheophyta</taxon>
        <taxon>Spermatophyta</taxon>
        <taxon>Magnoliopsida</taxon>
        <taxon>eudicotyledons</taxon>
        <taxon>Gunneridae</taxon>
        <taxon>Pentapetalae</taxon>
        <taxon>asterids</taxon>
        <taxon>Ericales</taxon>
        <taxon>Ericaceae</taxon>
        <taxon>Ericoideae</taxon>
        <taxon>Rhodoreae</taxon>
        <taxon>Rhododendron</taxon>
    </lineage>
</organism>
<dbReference type="PANTHER" id="PTHR34724">
    <property type="entry name" value="OS12G0596101 PROTEIN"/>
    <property type="match status" value="1"/>
</dbReference>
<gene>
    <name evidence="2" type="ORF">RHSIM_Rhsim07G0216200</name>
</gene>
<dbReference type="EMBL" id="WJXA01000007">
    <property type="protein sequence ID" value="KAF7138270.1"/>
    <property type="molecule type" value="Genomic_DNA"/>
</dbReference>
<accession>A0A834GSG7</accession>
<feature type="region of interest" description="Disordered" evidence="1">
    <location>
        <begin position="48"/>
        <end position="80"/>
    </location>
</feature>
<comment type="caution">
    <text evidence="2">The sequence shown here is derived from an EMBL/GenBank/DDBJ whole genome shotgun (WGS) entry which is preliminary data.</text>
</comment>
<keyword evidence="3" id="KW-1185">Reference proteome</keyword>
<name>A0A834GSG7_RHOSS</name>
<dbReference type="AlphaFoldDB" id="A0A834GSG7"/>
<reference evidence="2" key="1">
    <citation type="submission" date="2019-11" db="EMBL/GenBank/DDBJ databases">
        <authorList>
            <person name="Liu Y."/>
            <person name="Hou J."/>
            <person name="Li T.-Q."/>
            <person name="Guan C.-H."/>
            <person name="Wu X."/>
            <person name="Wu H.-Z."/>
            <person name="Ling F."/>
            <person name="Zhang R."/>
            <person name="Shi X.-G."/>
            <person name="Ren J.-P."/>
            <person name="Chen E.-F."/>
            <person name="Sun J.-M."/>
        </authorList>
    </citation>
    <scope>NUCLEOTIDE SEQUENCE</scope>
    <source>
        <strain evidence="2">Adult_tree_wgs_1</strain>
        <tissue evidence="2">Leaves</tissue>
    </source>
</reference>
<evidence type="ECO:0000313" key="2">
    <source>
        <dbReference type="EMBL" id="KAF7138270.1"/>
    </source>
</evidence>
<feature type="compositionally biased region" description="Gly residues" evidence="1">
    <location>
        <begin position="48"/>
        <end position="60"/>
    </location>
</feature>
<feature type="compositionally biased region" description="Polar residues" evidence="1">
    <location>
        <begin position="71"/>
        <end position="80"/>
    </location>
</feature>